<evidence type="ECO:0000313" key="2">
    <source>
        <dbReference type="EMBL" id="GAA3694488.1"/>
    </source>
</evidence>
<proteinExistence type="predicted"/>
<dbReference type="Proteomes" id="UP001500752">
    <property type="component" value="Unassembled WGS sequence"/>
</dbReference>
<feature type="region of interest" description="Disordered" evidence="1">
    <location>
        <begin position="135"/>
        <end position="160"/>
    </location>
</feature>
<comment type="caution">
    <text evidence="2">The sequence shown here is derived from an EMBL/GenBank/DDBJ whole genome shotgun (WGS) entry which is preliminary data.</text>
</comment>
<feature type="region of interest" description="Disordered" evidence="1">
    <location>
        <begin position="1"/>
        <end position="27"/>
    </location>
</feature>
<evidence type="ECO:0008006" key="4">
    <source>
        <dbReference type="Google" id="ProtNLM"/>
    </source>
</evidence>
<name>A0ABP7CQ17_9MICC</name>
<keyword evidence="3" id="KW-1185">Reference proteome</keyword>
<evidence type="ECO:0000313" key="3">
    <source>
        <dbReference type="Proteomes" id="UP001500752"/>
    </source>
</evidence>
<reference evidence="3" key="1">
    <citation type="journal article" date="2019" name="Int. J. Syst. Evol. Microbiol.">
        <title>The Global Catalogue of Microorganisms (GCM) 10K type strain sequencing project: providing services to taxonomists for standard genome sequencing and annotation.</title>
        <authorList>
            <consortium name="The Broad Institute Genomics Platform"/>
            <consortium name="The Broad Institute Genome Sequencing Center for Infectious Disease"/>
            <person name="Wu L."/>
            <person name="Ma J."/>
        </authorList>
    </citation>
    <scope>NUCLEOTIDE SEQUENCE [LARGE SCALE GENOMIC DNA]</scope>
    <source>
        <strain evidence="3">JCM 30742</strain>
    </source>
</reference>
<sequence>MPQPTDRMPHRPLHPRPLPPRMDERRAGRAVALAVAGALALAGCTASGTGTTATEAAGPAASLQSGEGVLAVPAAQDAGYGRVSGSPAAAAVAASRTFFASAQVAVLASDTGDVAPAAERARALGVPLLLVPGQPAPAAGASESGTAEDGATTDEAKADAAKAEAAKKDAAKAQAAVAAELSRLGVRSVEAYAVPDTSFLPGIDVVDPGSTSVPDAAAQDNADQANAAQASTSDAGRAAVVHLKDPGALGAAGLAAVTATAQAAGAEVSELATADPRAEQNRQFFAEREGRLVVAAGDGFGSTADFGSTAATAAAGSELPGGGQLLFPQRRMVALYGHPGTPSLGLLGEQGIEESIARVKKLAAEYQPYSKEPVQPAFEIITTVATGHSGTDGKYSAYTAVDKLKPWIDAAQKAGVYVVLDLQPGRNDFLVQAKKYEELLKRPNVGLALDPEWRLKPNQRHLVQIGSVDAAEINKVSAWLAELVREHALPQKMLILHQFQLRMIRDRDTLETGHPELSLVLHADGNGTPGQKQDTWNALRRDLPPGIRMAWKNFIDEDEPTFSPKRTYSEVDPKPWFVSYQ</sequence>
<gene>
    <name evidence="2" type="ORF">GCM10023081_34720</name>
</gene>
<protein>
    <recommendedName>
        <fullName evidence="4">Lipoprotein</fullName>
    </recommendedName>
</protein>
<evidence type="ECO:0000256" key="1">
    <source>
        <dbReference type="SAM" id="MobiDB-lite"/>
    </source>
</evidence>
<accession>A0ABP7CQ17</accession>
<dbReference type="EMBL" id="BAABEO010000023">
    <property type="protein sequence ID" value="GAA3694488.1"/>
    <property type="molecule type" value="Genomic_DNA"/>
</dbReference>
<organism evidence="2 3">
    <name type="scientific">Arthrobacter ginkgonis</name>
    <dbReference type="NCBI Taxonomy" id="1630594"/>
    <lineage>
        <taxon>Bacteria</taxon>
        <taxon>Bacillati</taxon>
        <taxon>Actinomycetota</taxon>
        <taxon>Actinomycetes</taxon>
        <taxon>Micrococcales</taxon>
        <taxon>Micrococcaceae</taxon>
        <taxon>Arthrobacter</taxon>
    </lineage>
</organism>